<keyword evidence="2" id="KW-1185">Reference proteome</keyword>
<reference evidence="1 2" key="1">
    <citation type="submission" date="2018-02" db="EMBL/GenBank/DDBJ databases">
        <title>Genomic Encyclopedia of Archaeal and Bacterial Type Strains, Phase II (KMG-II): from individual species to whole genera.</title>
        <authorList>
            <person name="Goeker M."/>
        </authorList>
    </citation>
    <scope>NUCLEOTIDE SEQUENCE [LARGE SCALE GENOMIC DNA]</scope>
    <source>
        <strain evidence="1 2">DSM 18921</strain>
    </source>
</reference>
<proteinExistence type="predicted"/>
<name>A0A2S8S7H3_9RHOB</name>
<evidence type="ECO:0000313" key="1">
    <source>
        <dbReference type="EMBL" id="PQV56765.1"/>
    </source>
</evidence>
<organism evidence="1 2">
    <name type="scientific">Albidovulum denitrificans</name>
    <dbReference type="NCBI Taxonomy" id="404881"/>
    <lineage>
        <taxon>Bacteria</taxon>
        <taxon>Pseudomonadati</taxon>
        <taxon>Pseudomonadota</taxon>
        <taxon>Alphaproteobacteria</taxon>
        <taxon>Rhodobacterales</taxon>
        <taxon>Paracoccaceae</taxon>
        <taxon>Albidovulum</taxon>
    </lineage>
</organism>
<comment type="caution">
    <text evidence="1">The sequence shown here is derived from an EMBL/GenBank/DDBJ whole genome shotgun (WGS) entry which is preliminary data.</text>
</comment>
<dbReference type="OrthoDB" id="7058586at2"/>
<gene>
    <name evidence="1" type="ORF">LX70_02339</name>
</gene>
<dbReference type="EMBL" id="PVEP01000004">
    <property type="protein sequence ID" value="PQV56765.1"/>
    <property type="molecule type" value="Genomic_DNA"/>
</dbReference>
<protein>
    <submittedName>
        <fullName evidence="1">Uncharacterized protein DUF2867</fullName>
    </submittedName>
</protein>
<dbReference type="Proteomes" id="UP000238338">
    <property type="component" value="Unassembled WGS sequence"/>
</dbReference>
<sequence>MSCKSEPLRDGATLIGPLSDVHYLDVRSLDLPRAFTPLDIWDRMMATGLPGLKLAFRLRDRLAGLAGIRPIGGLTTKRTATPKPGDMLDFFTIERIDDEEMVLIVRDRHLDVLISVLTANRRLTITASVHNHNWLGRLYMIPVAPAHRVIVTLMNRRLARQLAAEETI</sequence>
<dbReference type="RefSeq" id="WP_105514922.1">
    <property type="nucleotide sequence ID" value="NZ_PVEP01000004.1"/>
</dbReference>
<accession>A0A2S8S7H3</accession>
<dbReference type="Pfam" id="PF11066">
    <property type="entry name" value="DUF2867"/>
    <property type="match status" value="1"/>
</dbReference>
<dbReference type="InterPro" id="IPR021295">
    <property type="entry name" value="DUF2867"/>
</dbReference>
<dbReference type="AlphaFoldDB" id="A0A2S8S7H3"/>
<evidence type="ECO:0000313" key="2">
    <source>
        <dbReference type="Proteomes" id="UP000238338"/>
    </source>
</evidence>